<accession>A0A413RLT6</accession>
<sequence>MPSPERICRERWPRRWRQWGDPDVRVRAAAGVVLAGSEDVGAVADRLDALLLDPENTFVTSETALALVARDDAERIRLIASALVRADEDTANWLVDAVTCGHSDAEWRLTVSVLATLVEDDDPDTAAGAARLAAQMPGAEATGGSPGSTS</sequence>
<keyword evidence="2" id="KW-1185">Reference proteome</keyword>
<name>A0A413RLT6_9CELL</name>
<protein>
    <recommendedName>
        <fullName evidence="3">HEAT repeat domain-containing protein</fullName>
    </recommendedName>
</protein>
<comment type="caution">
    <text evidence="1">The sequence shown here is derived from an EMBL/GenBank/DDBJ whole genome shotgun (WGS) entry which is preliminary data.</text>
</comment>
<gene>
    <name evidence="1" type="ORF">D1825_09170</name>
</gene>
<evidence type="ECO:0008006" key="3">
    <source>
        <dbReference type="Google" id="ProtNLM"/>
    </source>
</evidence>
<evidence type="ECO:0000313" key="2">
    <source>
        <dbReference type="Proteomes" id="UP000283374"/>
    </source>
</evidence>
<organism evidence="1 2">
    <name type="scientific">Cellulomonas rhizosphaerae</name>
    <dbReference type="NCBI Taxonomy" id="2293719"/>
    <lineage>
        <taxon>Bacteria</taxon>
        <taxon>Bacillati</taxon>
        <taxon>Actinomycetota</taxon>
        <taxon>Actinomycetes</taxon>
        <taxon>Micrococcales</taxon>
        <taxon>Cellulomonadaceae</taxon>
        <taxon>Cellulomonas</taxon>
    </lineage>
</organism>
<dbReference type="Proteomes" id="UP000283374">
    <property type="component" value="Unassembled WGS sequence"/>
</dbReference>
<evidence type="ECO:0000313" key="1">
    <source>
        <dbReference type="EMBL" id="RHA40999.1"/>
    </source>
</evidence>
<dbReference type="OrthoDB" id="10016402at2"/>
<proteinExistence type="predicted"/>
<dbReference type="EMBL" id="QWKP01000189">
    <property type="protein sequence ID" value="RHA40999.1"/>
    <property type="molecule type" value="Genomic_DNA"/>
</dbReference>
<dbReference type="AlphaFoldDB" id="A0A413RLT6"/>
<reference evidence="1 2" key="1">
    <citation type="submission" date="2018-08" db="EMBL/GenBank/DDBJ databases">
        <title>Cellulomonas rhizosphaerae sp. nov., a novel actinomycete isolated from soil.</title>
        <authorList>
            <person name="Tian Y."/>
        </authorList>
    </citation>
    <scope>NUCLEOTIDE SEQUENCE [LARGE SCALE GENOMIC DNA]</scope>
    <source>
        <strain evidence="1 2">NEAU-TCZ24</strain>
    </source>
</reference>
<dbReference type="RefSeq" id="WP_118767123.1">
    <property type="nucleotide sequence ID" value="NZ_QWKP01000189.1"/>
</dbReference>